<dbReference type="KEGG" id="msil:METEAL_15500"/>
<name>A0AA48GV40_9BACT</name>
<protein>
    <submittedName>
        <fullName evidence="1">Uncharacterized protein</fullName>
    </submittedName>
</protein>
<keyword evidence="2" id="KW-1185">Reference proteome</keyword>
<evidence type="ECO:0000313" key="2">
    <source>
        <dbReference type="Proteomes" id="UP001238179"/>
    </source>
</evidence>
<organism evidence="1 2">
    <name type="scientific">Mesoterricola silvestris</name>
    <dbReference type="NCBI Taxonomy" id="2927979"/>
    <lineage>
        <taxon>Bacteria</taxon>
        <taxon>Pseudomonadati</taxon>
        <taxon>Acidobacteriota</taxon>
        <taxon>Holophagae</taxon>
        <taxon>Holophagales</taxon>
        <taxon>Holophagaceae</taxon>
        <taxon>Mesoterricola</taxon>
    </lineage>
</organism>
<evidence type="ECO:0000313" key="1">
    <source>
        <dbReference type="EMBL" id="BDU72376.1"/>
    </source>
</evidence>
<dbReference type="AlphaFoldDB" id="A0AA48GV40"/>
<gene>
    <name evidence="1" type="ORF">METEAL_15500</name>
</gene>
<proteinExistence type="predicted"/>
<reference evidence="2" key="1">
    <citation type="journal article" date="2023" name="Int. J. Syst. Evol. Microbiol.">
        <title>Mesoterricola silvestris gen. nov., sp. nov., Mesoterricola sediminis sp. nov., Geothrix oryzae sp. nov., Geothrix edaphica sp. nov., Geothrix rubra sp. nov., and Geothrix limicola sp. nov., six novel members of Acidobacteriota isolated from soils.</title>
        <authorList>
            <person name="Itoh H."/>
            <person name="Sugisawa Y."/>
            <person name="Mise K."/>
            <person name="Xu Z."/>
            <person name="Kuniyasu M."/>
            <person name="Ushijima N."/>
            <person name="Kawano K."/>
            <person name="Kobayashi E."/>
            <person name="Shiratori Y."/>
            <person name="Masuda Y."/>
            <person name="Senoo K."/>
        </authorList>
    </citation>
    <scope>NUCLEOTIDE SEQUENCE [LARGE SCALE GENOMIC DNA]</scope>
    <source>
        <strain evidence="2">W79</strain>
    </source>
</reference>
<accession>A0AA48GV40</accession>
<dbReference type="Proteomes" id="UP001238179">
    <property type="component" value="Chromosome"/>
</dbReference>
<dbReference type="EMBL" id="AP027080">
    <property type="protein sequence ID" value="BDU72376.1"/>
    <property type="molecule type" value="Genomic_DNA"/>
</dbReference>
<sequence>MKACANTKCPYHFEVDDSVLRAGIVARRIPAPIPVTPDADVNGSTTQIEYTRLFAYFDARYSRVIPAYYLCENCHKARKG</sequence>